<organism evidence="1">
    <name type="scientific">candidate division CPR1 bacterium ADurb.Bin160</name>
    <dbReference type="NCBI Taxonomy" id="1852826"/>
    <lineage>
        <taxon>Bacteria</taxon>
        <taxon>candidate division CPR1</taxon>
    </lineage>
</organism>
<reference evidence="1" key="1">
    <citation type="submission" date="2017-02" db="EMBL/GenBank/DDBJ databases">
        <title>Delving into the versatile metabolic prowess of the omnipresent phylum Bacteroidetes.</title>
        <authorList>
            <person name="Nobu M.K."/>
            <person name="Mei R."/>
            <person name="Narihiro T."/>
            <person name="Kuroda K."/>
            <person name="Liu W.-T."/>
        </authorList>
    </citation>
    <scope>NUCLEOTIDE SEQUENCE</scope>
    <source>
        <strain evidence="1">ADurb.Bin160</strain>
    </source>
</reference>
<evidence type="ECO:0000313" key="1">
    <source>
        <dbReference type="EMBL" id="OQB42582.1"/>
    </source>
</evidence>
<proteinExistence type="predicted"/>
<gene>
    <name evidence="1" type="ORF">BWY04_00018</name>
</gene>
<dbReference type="Proteomes" id="UP000485621">
    <property type="component" value="Unassembled WGS sequence"/>
</dbReference>
<sequence>MTTTQSFNDLHEHKNNIDDYVDQICKWGKKEIGHQESLPLVKHIFSLYMQTINNDKEFFNLSDDKVNYLL</sequence>
<name>A0A1V5ZRG2_9BACT</name>
<dbReference type="AlphaFoldDB" id="A0A1V5ZRG2"/>
<comment type="caution">
    <text evidence="1">The sequence shown here is derived from an EMBL/GenBank/DDBJ whole genome shotgun (WGS) entry which is preliminary data.</text>
</comment>
<accession>A0A1V5ZRG2</accession>
<dbReference type="EMBL" id="MWDB01000001">
    <property type="protein sequence ID" value="OQB42582.1"/>
    <property type="molecule type" value="Genomic_DNA"/>
</dbReference>
<protein>
    <submittedName>
        <fullName evidence="1">Uncharacterized protein</fullName>
    </submittedName>
</protein>